<protein>
    <recommendedName>
        <fullName evidence="1">non-specific serine/threonine protein kinase</fullName>
        <ecNumber evidence="1">2.7.11.1</ecNumber>
    </recommendedName>
</protein>
<dbReference type="SUPFAM" id="SSF56112">
    <property type="entry name" value="Protein kinase-like (PK-like)"/>
    <property type="match status" value="1"/>
</dbReference>
<dbReference type="AlphaFoldDB" id="A0A2P4UQ20"/>
<dbReference type="GO" id="GO:0004674">
    <property type="term" value="F:protein serine/threonine kinase activity"/>
    <property type="evidence" value="ECO:0007669"/>
    <property type="project" value="UniProtKB-KW"/>
</dbReference>
<evidence type="ECO:0000256" key="2">
    <source>
        <dbReference type="ARBA" id="ARBA00022527"/>
    </source>
</evidence>
<evidence type="ECO:0000256" key="1">
    <source>
        <dbReference type="ARBA" id="ARBA00012513"/>
    </source>
</evidence>
<dbReference type="GO" id="GO:0005524">
    <property type="term" value="F:ATP binding"/>
    <property type="evidence" value="ECO:0007669"/>
    <property type="project" value="UniProtKB-UniRule"/>
</dbReference>
<dbReference type="PROSITE" id="PS50011">
    <property type="entry name" value="PROTEIN_KINASE_DOM"/>
    <property type="match status" value="1"/>
</dbReference>
<proteinExistence type="predicted"/>
<dbReference type="RefSeq" id="WP_103562011.1">
    <property type="nucleotide sequence ID" value="NZ_MTBP01000001.1"/>
</dbReference>
<name>A0A2P4UQ20_9ACTN</name>
<dbReference type="EC" id="2.7.11.1" evidence="1"/>
<dbReference type="Gene3D" id="1.10.510.10">
    <property type="entry name" value="Transferase(Phosphotransferase) domain 1"/>
    <property type="match status" value="1"/>
</dbReference>
<keyword evidence="3 9" id="KW-0808">Transferase</keyword>
<dbReference type="PROSITE" id="PS00108">
    <property type="entry name" value="PROTEIN_KINASE_ST"/>
    <property type="match status" value="1"/>
</dbReference>
<accession>A0A2P4UQ20</accession>
<organism evidence="9 10">
    <name type="scientific">Actinomadura rubteroloni</name>
    <dbReference type="NCBI Taxonomy" id="1926885"/>
    <lineage>
        <taxon>Bacteria</taxon>
        <taxon>Bacillati</taxon>
        <taxon>Actinomycetota</taxon>
        <taxon>Actinomycetes</taxon>
        <taxon>Streptosporangiales</taxon>
        <taxon>Thermomonosporaceae</taxon>
        <taxon>Actinomadura</taxon>
    </lineage>
</organism>
<reference evidence="9 10" key="1">
    <citation type="journal article" date="2017" name="Chemistry">
        <title>Isolation, Biosynthesis and Chemical Modifications of Rubterolones A-F: Rare Tropolone Alkaloids from Actinomadura sp. 5-2.</title>
        <authorList>
            <person name="Guo H."/>
            <person name="Benndorf R."/>
            <person name="Leichnitz D."/>
            <person name="Klassen J.L."/>
            <person name="Vollmers J."/>
            <person name="Gorls H."/>
            <person name="Steinacker M."/>
            <person name="Weigel C."/>
            <person name="Dahse H.M."/>
            <person name="Kaster A.K."/>
            <person name="de Beer Z.W."/>
            <person name="Poulsen M."/>
            <person name="Beemelmanns C."/>
        </authorList>
    </citation>
    <scope>NUCLEOTIDE SEQUENCE [LARGE SCALE GENOMIC DNA]</scope>
    <source>
        <strain evidence="9 10">5-2</strain>
    </source>
</reference>
<evidence type="ECO:0000256" key="5">
    <source>
        <dbReference type="ARBA" id="ARBA00022777"/>
    </source>
</evidence>
<gene>
    <name evidence="9" type="primary">pknH_1</name>
    <name evidence="9" type="ORF">BTM25_15580</name>
</gene>
<dbReference type="InterPro" id="IPR008271">
    <property type="entry name" value="Ser/Thr_kinase_AS"/>
</dbReference>
<dbReference type="InterPro" id="IPR017441">
    <property type="entry name" value="Protein_kinase_ATP_BS"/>
</dbReference>
<sequence length="585" mass="60132">MDEWRVEGFDEVRELGRGAHGRVVLARQATAGTTVAVKYLTGTSPTDLERLRGEAMLLGRVTDPHVARLYQFVRGEGGAAIVMEAVDGVPLRRVLDEHGALGPEASLVVLKGSLRGLAAAHAVGVVHRDYKPANVIVRADGLSKLIDFGIAAPAGEGGRSGTPAYMPPEQWKGQPATSTADVYAATCVFFECVTGRRPYRAADRAALRAEHLTAPIPVDEVPEQVRPLLLAGMAKDPEQRPAGALLLLEELERAARAGYGRDWEQRGVRALAASAAALAVLFPLAAGAGTAGAAGGAAAGGAAGGAAAAGTGGGLLATVGGKAALAVAGTVLVAGAAGGAVVLSGGGDDATPANGTVRIVAQNETLKDLPVAVRAQYASVTGYRDPRVQETLNRALRAPLDYHIRWMRGATKTMLSDPQFKSECVGNSTVNTTAKLGLAGPKLASALYTFDGKTCMPSDGTLAGWAVSVDLVTGRALTTADILKPEALTASGVRTLFGRLTGTEQGFWGADGCMGQELAPRDFAPAGRGDAAGPPPPAATVFLAPDHFEINYSVEGSACVHDTLRAPYGKVRDLIAPGIAKLLPS</sequence>
<dbReference type="CDD" id="cd14014">
    <property type="entry name" value="STKc_PknB_like"/>
    <property type="match status" value="1"/>
</dbReference>
<keyword evidence="10" id="KW-1185">Reference proteome</keyword>
<evidence type="ECO:0000256" key="4">
    <source>
        <dbReference type="ARBA" id="ARBA00022741"/>
    </source>
</evidence>
<feature type="binding site" evidence="7">
    <location>
        <position position="38"/>
    </location>
    <ligand>
        <name>ATP</name>
        <dbReference type="ChEBI" id="CHEBI:30616"/>
    </ligand>
</feature>
<dbReference type="Proteomes" id="UP000242367">
    <property type="component" value="Unassembled WGS sequence"/>
</dbReference>
<evidence type="ECO:0000259" key="8">
    <source>
        <dbReference type="PROSITE" id="PS50011"/>
    </source>
</evidence>
<keyword evidence="5 9" id="KW-0418">Kinase</keyword>
<keyword evidence="4 7" id="KW-0547">Nucleotide-binding</keyword>
<evidence type="ECO:0000313" key="9">
    <source>
        <dbReference type="EMBL" id="POM27147.1"/>
    </source>
</evidence>
<dbReference type="InterPro" id="IPR000719">
    <property type="entry name" value="Prot_kinase_dom"/>
</dbReference>
<feature type="domain" description="Protein kinase" evidence="8">
    <location>
        <begin position="9"/>
        <end position="252"/>
    </location>
</feature>
<comment type="caution">
    <text evidence="9">The sequence shown here is derived from an EMBL/GenBank/DDBJ whole genome shotgun (WGS) entry which is preliminary data.</text>
</comment>
<dbReference type="Pfam" id="PF00069">
    <property type="entry name" value="Pkinase"/>
    <property type="match status" value="1"/>
</dbReference>
<dbReference type="PANTHER" id="PTHR43289:SF6">
    <property type="entry name" value="SERINE_THREONINE-PROTEIN KINASE NEKL-3"/>
    <property type="match status" value="1"/>
</dbReference>
<dbReference type="PANTHER" id="PTHR43289">
    <property type="entry name" value="MITOGEN-ACTIVATED PROTEIN KINASE KINASE KINASE 20-RELATED"/>
    <property type="match status" value="1"/>
</dbReference>
<dbReference type="PROSITE" id="PS00107">
    <property type="entry name" value="PROTEIN_KINASE_ATP"/>
    <property type="match status" value="1"/>
</dbReference>
<evidence type="ECO:0000256" key="3">
    <source>
        <dbReference type="ARBA" id="ARBA00022679"/>
    </source>
</evidence>
<keyword evidence="6 7" id="KW-0067">ATP-binding</keyword>
<evidence type="ECO:0000256" key="7">
    <source>
        <dbReference type="PROSITE-ProRule" id="PRU10141"/>
    </source>
</evidence>
<dbReference type="InterPro" id="IPR011009">
    <property type="entry name" value="Kinase-like_dom_sf"/>
</dbReference>
<evidence type="ECO:0000256" key="6">
    <source>
        <dbReference type="ARBA" id="ARBA00022840"/>
    </source>
</evidence>
<keyword evidence="2" id="KW-0723">Serine/threonine-protein kinase</keyword>
<dbReference type="EMBL" id="MTBP01000001">
    <property type="protein sequence ID" value="POM27147.1"/>
    <property type="molecule type" value="Genomic_DNA"/>
</dbReference>
<evidence type="ECO:0000313" key="10">
    <source>
        <dbReference type="Proteomes" id="UP000242367"/>
    </source>
</evidence>